<comment type="subcellular location">
    <subcellularLocation>
        <location evidence="1">Cytoplasm</location>
    </subcellularLocation>
</comment>
<evidence type="ECO:0000313" key="8">
    <source>
        <dbReference type="EMBL" id="GAH47659.1"/>
    </source>
</evidence>
<dbReference type="Pfam" id="PF00871">
    <property type="entry name" value="Acetate_kinase"/>
    <property type="match status" value="1"/>
</dbReference>
<comment type="caution">
    <text evidence="8">The sequence shown here is derived from an EMBL/GenBank/DDBJ whole genome shotgun (WGS) entry which is preliminary data.</text>
</comment>
<sequence>MTADPSATVFVLNPGSTSTQLALFDRGGELWREEVRHRPEDLPREVVQQLDERWSAIEPHLQRIPPPPALAVATGEAGGLSAVVGRGGPLKPLPGGTYAVNDAMIADLTSARYGNHASNLGALLAREVARRFDVPAYIVDPVTTDEFGPEARISGVPEIQRRCRSHALNIRAVGRRVAARLGRTLERTRFVVAHMGGGISVAALREGRIVDVNDALLGMGPFSPERAGALPLEGLL</sequence>
<dbReference type="InterPro" id="IPR011245">
    <property type="entry name" value="Butyrate_kin"/>
</dbReference>
<accession>X1H1C2</accession>
<dbReference type="AlphaFoldDB" id="X1H1C2"/>
<dbReference type="PRINTS" id="PR00471">
    <property type="entry name" value="ACETATEKNASE"/>
</dbReference>
<dbReference type="GO" id="GO:0005524">
    <property type="term" value="F:ATP binding"/>
    <property type="evidence" value="ECO:0007669"/>
    <property type="project" value="UniProtKB-KW"/>
</dbReference>
<evidence type="ECO:0000256" key="7">
    <source>
        <dbReference type="ARBA" id="ARBA00048596"/>
    </source>
</evidence>
<keyword evidence="3" id="KW-0808">Transferase</keyword>
<dbReference type="GO" id="GO:0008776">
    <property type="term" value="F:acetate kinase activity"/>
    <property type="evidence" value="ECO:0007669"/>
    <property type="project" value="TreeGrafter"/>
</dbReference>
<dbReference type="GO" id="GO:0005737">
    <property type="term" value="C:cytoplasm"/>
    <property type="evidence" value="ECO:0007669"/>
    <property type="project" value="UniProtKB-SubCell"/>
</dbReference>
<feature type="non-terminal residue" evidence="8">
    <location>
        <position position="236"/>
    </location>
</feature>
<dbReference type="PROSITE" id="PS01076">
    <property type="entry name" value="ACETATE_KINASE_2"/>
    <property type="match status" value="1"/>
</dbReference>
<proteinExistence type="inferred from homology"/>
<comment type="catalytic activity">
    <reaction evidence="7">
        <text>butanoate + ATP = butanoyl phosphate + ADP</text>
        <dbReference type="Rhea" id="RHEA:13585"/>
        <dbReference type="ChEBI" id="CHEBI:17968"/>
        <dbReference type="ChEBI" id="CHEBI:30616"/>
        <dbReference type="ChEBI" id="CHEBI:58079"/>
        <dbReference type="ChEBI" id="CHEBI:456216"/>
        <dbReference type="EC" id="2.7.2.7"/>
    </reaction>
</comment>
<dbReference type="CDD" id="cd24011">
    <property type="entry name" value="ASKHA_NBD_BK"/>
    <property type="match status" value="1"/>
</dbReference>
<evidence type="ECO:0008006" key="9">
    <source>
        <dbReference type="Google" id="ProtNLM"/>
    </source>
</evidence>
<keyword evidence="2" id="KW-0963">Cytoplasm</keyword>
<name>X1H1C2_9ZZZZ</name>
<dbReference type="GO" id="GO:0006083">
    <property type="term" value="P:acetate metabolic process"/>
    <property type="evidence" value="ECO:0007669"/>
    <property type="project" value="TreeGrafter"/>
</dbReference>
<protein>
    <recommendedName>
        <fullName evidence="9">Butyrate kinase</fullName>
    </recommendedName>
</protein>
<keyword evidence="6" id="KW-0067">ATP-binding</keyword>
<dbReference type="PANTHER" id="PTHR21060:SF15">
    <property type="entry name" value="ACETATE KINASE-RELATED"/>
    <property type="match status" value="1"/>
</dbReference>
<keyword evidence="5" id="KW-0418">Kinase</keyword>
<dbReference type="InterPro" id="IPR023865">
    <property type="entry name" value="Aliphatic_acid_kinase_CS"/>
</dbReference>
<evidence type="ECO:0000256" key="3">
    <source>
        <dbReference type="ARBA" id="ARBA00022679"/>
    </source>
</evidence>
<dbReference type="HAMAP" id="MF_00542">
    <property type="entry name" value="Butyrate_kinase"/>
    <property type="match status" value="1"/>
</dbReference>
<keyword evidence="4" id="KW-0547">Nucleotide-binding</keyword>
<dbReference type="Gene3D" id="3.30.420.40">
    <property type="match status" value="1"/>
</dbReference>
<dbReference type="PANTHER" id="PTHR21060">
    <property type="entry name" value="ACETATE KINASE"/>
    <property type="match status" value="1"/>
</dbReference>
<evidence type="ECO:0000256" key="4">
    <source>
        <dbReference type="ARBA" id="ARBA00022741"/>
    </source>
</evidence>
<evidence type="ECO:0000256" key="6">
    <source>
        <dbReference type="ARBA" id="ARBA00022840"/>
    </source>
</evidence>
<reference evidence="8" key="1">
    <citation type="journal article" date="2014" name="Front. Microbiol.">
        <title>High frequency of phylogenetically diverse reductive dehalogenase-homologous genes in deep subseafloor sedimentary metagenomes.</title>
        <authorList>
            <person name="Kawai M."/>
            <person name="Futagami T."/>
            <person name="Toyoda A."/>
            <person name="Takaki Y."/>
            <person name="Nishi S."/>
            <person name="Hori S."/>
            <person name="Arai W."/>
            <person name="Tsubouchi T."/>
            <person name="Morono Y."/>
            <person name="Uchiyama I."/>
            <person name="Ito T."/>
            <person name="Fujiyama A."/>
            <person name="Inagaki F."/>
            <person name="Takami H."/>
        </authorList>
    </citation>
    <scope>NUCLEOTIDE SEQUENCE</scope>
    <source>
        <strain evidence="8">Expedition CK06-06</strain>
    </source>
</reference>
<dbReference type="InterPro" id="IPR043129">
    <property type="entry name" value="ATPase_NBD"/>
</dbReference>
<dbReference type="EMBL" id="BARU01024143">
    <property type="protein sequence ID" value="GAH47659.1"/>
    <property type="molecule type" value="Genomic_DNA"/>
</dbReference>
<dbReference type="NCBIfam" id="NF002834">
    <property type="entry name" value="PRK03011.1-5"/>
    <property type="match status" value="1"/>
</dbReference>
<evidence type="ECO:0000256" key="2">
    <source>
        <dbReference type="ARBA" id="ARBA00022490"/>
    </source>
</evidence>
<dbReference type="SUPFAM" id="SSF53067">
    <property type="entry name" value="Actin-like ATPase domain"/>
    <property type="match status" value="2"/>
</dbReference>
<gene>
    <name evidence="8" type="ORF">S03H2_39097</name>
</gene>
<dbReference type="InterPro" id="IPR000890">
    <property type="entry name" value="Aliphatic_acid_kin_short-chain"/>
</dbReference>
<dbReference type="GO" id="GO:0047761">
    <property type="term" value="F:butyrate kinase activity"/>
    <property type="evidence" value="ECO:0007669"/>
    <property type="project" value="UniProtKB-EC"/>
</dbReference>
<evidence type="ECO:0000256" key="1">
    <source>
        <dbReference type="ARBA" id="ARBA00004496"/>
    </source>
</evidence>
<organism evidence="8">
    <name type="scientific">marine sediment metagenome</name>
    <dbReference type="NCBI Taxonomy" id="412755"/>
    <lineage>
        <taxon>unclassified sequences</taxon>
        <taxon>metagenomes</taxon>
        <taxon>ecological metagenomes</taxon>
    </lineage>
</organism>
<evidence type="ECO:0000256" key="5">
    <source>
        <dbReference type="ARBA" id="ARBA00022777"/>
    </source>
</evidence>